<dbReference type="AlphaFoldDB" id="A0A8T1N423"/>
<dbReference type="PANTHER" id="PTHR31953">
    <property type="entry name" value="BETA-FRUCTOFURANOSIDASE, INSOLUBLE ISOENZYME CWINV1-RELATED"/>
    <property type="match status" value="1"/>
</dbReference>
<dbReference type="SMART" id="SM00640">
    <property type="entry name" value="Glyco_32"/>
    <property type="match status" value="1"/>
</dbReference>
<keyword evidence="3 4" id="KW-0326">Glycosidase</keyword>
<evidence type="ECO:0000256" key="2">
    <source>
        <dbReference type="ARBA" id="ARBA00022801"/>
    </source>
</evidence>
<dbReference type="EMBL" id="CM031823">
    <property type="protein sequence ID" value="KAG6626296.1"/>
    <property type="molecule type" value="Genomic_DNA"/>
</dbReference>
<keyword evidence="8" id="KW-1185">Reference proteome</keyword>
<dbReference type="Pfam" id="PF08244">
    <property type="entry name" value="Glyco_hydro_32C"/>
    <property type="match status" value="1"/>
</dbReference>
<accession>A0A8T1N423</accession>
<dbReference type="InterPro" id="IPR001362">
    <property type="entry name" value="Glyco_hydro_32"/>
</dbReference>
<gene>
    <name evidence="7" type="ORF">CIPAW_15G037800</name>
</gene>
<dbReference type="Pfam" id="PF00251">
    <property type="entry name" value="Glyco_hydro_32N"/>
    <property type="match status" value="2"/>
</dbReference>
<sequence length="502" mass="56796">MDKGVLWGVGLCILLVGYGVEVKASHHHPYRKLQSLPTDQEQPYRTAYHFQPLENWMNDPNGPVYYKGVYHLFYQYNPHAAVAFYISWGHSVSYNLVDWIQLEPALNPSEPYDSNGCWSGSITILPGEIPAILYTGINLENRQVQNLAVPKNLSDPLLREWVKSSYNPLMTPVNGIDPEQDLTPLFEMNLPSTCSRQVSMVMTTTFWEITRPKQNFLVDTDFLDGGFDFRYDYGKFYASKTFFDSAKKRRILWAWVSESDTTLNAIRRGWAGIQAFPRSVLLSRTGQQLVQWPIKELEKLRANKVAFNDMELKGGSVFEVSGITASQADVEVSFDLPNLNETEFIDPNWVDPLVLCPKGASLTGKGGPFGLLALASRDLTEQTAVFFRIFRKQDKYLVLMCSDQSRSSLGDGTDRTTYGVFINLDPRERKISLRSLIDHSVIENFGADGRACITARVYPTLAIHKEAHLYVFNNGTQSVRISSLNAWSMKRAQIVPSEKNGK</sequence>
<name>A0A8T1N423_CARIL</name>
<comment type="similarity">
    <text evidence="1 4">Belongs to the glycosyl hydrolase 32 family.</text>
</comment>
<dbReference type="PROSITE" id="PS00609">
    <property type="entry name" value="GLYCOSYL_HYDROL_F32"/>
    <property type="match status" value="1"/>
</dbReference>
<feature type="domain" description="Glycosyl hydrolase family 32 N-terminal" evidence="5">
    <location>
        <begin position="49"/>
        <end position="172"/>
    </location>
</feature>
<dbReference type="InterPro" id="IPR018053">
    <property type="entry name" value="Glyco_hydro_32_AS"/>
</dbReference>
<feature type="domain" description="Glycosyl hydrolase family 32 C-terminal" evidence="6">
    <location>
        <begin position="296"/>
        <end position="488"/>
    </location>
</feature>
<evidence type="ECO:0000256" key="4">
    <source>
        <dbReference type="RuleBase" id="RU362110"/>
    </source>
</evidence>
<dbReference type="CDD" id="cd18624">
    <property type="entry name" value="GH32_Fruct1-like"/>
    <property type="match status" value="1"/>
</dbReference>
<dbReference type="GO" id="GO:0004553">
    <property type="term" value="F:hydrolase activity, hydrolyzing O-glycosyl compounds"/>
    <property type="evidence" value="ECO:0007669"/>
    <property type="project" value="InterPro"/>
</dbReference>
<dbReference type="Proteomes" id="UP000811609">
    <property type="component" value="Chromosome 15"/>
</dbReference>
<dbReference type="InterPro" id="IPR013148">
    <property type="entry name" value="Glyco_hydro_32_N"/>
</dbReference>
<evidence type="ECO:0000256" key="1">
    <source>
        <dbReference type="ARBA" id="ARBA00009902"/>
    </source>
</evidence>
<dbReference type="FunFam" id="2.60.120.560:FF:000002">
    <property type="entry name" value="Beta-fructofuranosidase, insoluble isoenzyme CWINV1"/>
    <property type="match status" value="1"/>
</dbReference>
<dbReference type="InterPro" id="IPR013189">
    <property type="entry name" value="Glyco_hydro_32_C"/>
</dbReference>
<keyword evidence="2 4" id="KW-0378">Hydrolase</keyword>
<organism evidence="7 8">
    <name type="scientific">Carya illinoinensis</name>
    <name type="common">Pecan</name>
    <dbReference type="NCBI Taxonomy" id="32201"/>
    <lineage>
        <taxon>Eukaryota</taxon>
        <taxon>Viridiplantae</taxon>
        <taxon>Streptophyta</taxon>
        <taxon>Embryophyta</taxon>
        <taxon>Tracheophyta</taxon>
        <taxon>Spermatophyta</taxon>
        <taxon>Magnoliopsida</taxon>
        <taxon>eudicotyledons</taxon>
        <taxon>Gunneridae</taxon>
        <taxon>Pentapetalae</taxon>
        <taxon>rosids</taxon>
        <taxon>fabids</taxon>
        <taxon>Fagales</taxon>
        <taxon>Juglandaceae</taxon>
        <taxon>Carya</taxon>
    </lineage>
</organism>
<feature type="domain" description="Glycosyl hydrolase family 32 N-terminal" evidence="5">
    <location>
        <begin position="229"/>
        <end position="293"/>
    </location>
</feature>
<dbReference type="InterPro" id="IPR050551">
    <property type="entry name" value="Fructan_Metab_Enzymes"/>
</dbReference>
<comment type="caution">
    <text evidence="7">The sequence shown here is derived from an EMBL/GenBank/DDBJ whole genome shotgun (WGS) entry which is preliminary data.</text>
</comment>
<dbReference type="GO" id="GO:0005975">
    <property type="term" value="P:carbohydrate metabolic process"/>
    <property type="evidence" value="ECO:0007669"/>
    <property type="project" value="InterPro"/>
</dbReference>
<reference evidence="7" key="1">
    <citation type="submission" date="2020-12" db="EMBL/GenBank/DDBJ databases">
        <title>WGS assembly of Carya illinoinensis cv. Pawnee.</title>
        <authorList>
            <person name="Platts A."/>
            <person name="Shu S."/>
            <person name="Wright S."/>
            <person name="Barry K."/>
            <person name="Edger P."/>
            <person name="Pires J.C."/>
            <person name="Schmutz J."/>
        </authorList>
    </citation>
    <scope>NUCLEOTIDE SEQUENCE</scope>
    <source>
        <tissue evidence="7">Leaf</tissue>
    </source>
</reference>
<proteinExistence type="inferred from homology"/>
<protein>
    <submittedName>
        <fullName evidence="7">Uncharacterized protein</fullName>
    </submittedName>
</protein>
<evidence type="ECO:0000256" key="3">
    <source>
        <dbReference type="ARBA" id="ARBA00023295"/>
    </source>
</evidence>
<evidence type="ECO:0000313" key="8">
    <source>
        <dbReference type="Proteomes" id="UP000811609"/>
    </source>
</evidence>
<evidence type="ECO:0000259" key="6">
    <source>
        <dbReference type="Pfam" id="PF08244"/>
    </source>
</evidence>
<evidence type="ECO:0000259" key="5">
    <source>
        <dbReference type="Pfam" id="PF00251"/>
    </source>
</evidence>
<evidence type="ECO:0000313" key="7">
    <source>
        <dbReference type="EMBL" id="KAG6626296.1"/>
    </source>
</evidence>